<dbReference type="AlphaFoldDB" id="A0A1W2TPD2"/>
<evidence type="ECO:0000313" key="10">
    <source>
        <dbReference type="EMBL" id="GAP90256.1"/>
    </source>
</evidence>
<dbReference type="InterPro" id="IPR036259">
    <property type="entry name" value="MFS_trans_sf"/>
</dbReference>
<evidence type="ECO:0000313" key="11">
    <source>
        <dbReference type="Proteomes" id="UP000054516"/>
    </source>
</evidence>
<name>A0A1W2TPD2_ROSNE</name>
<feature type="transmembrane region" description="Helical" evidence="8">
    <location>
        <begin position="428"/>
        <end position="447"/>
    </location>
</feature>
<evidence type="ECO:0000256" key="2">
    <source>
        <dbReference type="ARBA" id="ARBA00022448"/>
    </source>
</evidence>
<keyword evidence="11" id="KW-1185">Reference proteome</keyword>
<dbReference type="OrthoDB" id="10021397at2759"/>
<dbReference type="InterPro" id="IPR011701">
    <property type="entry name" value="MFS"/>
</dbReference>
<feature type="transmembrane region" description="Helical" evidence="8">
    <location>
        <begin position="227"/>
        <end position="248"/>
    </location>
</feature>
<proteinExistence type="predicted"/>
<evidence type="ECO:0000256" key="5">
    <source>
        <dbReference type="ARBA" id="ARBA00023136"/>
    </source>
</evidence>
<evidence type="ECO:0000256" key="8">
    <source>
        <dbReference type="SAM" id="Phobius"/>
    </source>
</evidence>
<feature type="transmembrane region" description="Helical" evidence="8">
    <location>
        <begin position="193"/>
        <end position="215"/>
    </location>
</feature>
<dbReference type="GO" id="GO:0022857">
    <property type="term" value="F:transmembrane transporter activity"/>
    <property type="evidence" value="ECO:0007669"/>
    <property type="project" value="InterPro"/>
</dbReference>
<evidence type="ECO:0000259" key="9">
    <source>
        <dbReference type="PROSITE" id="PS50850"/>
    </source>
</evidence>
<dbReference type="PANTHER" id="PTHR23501">
    <property type="entry name" value="MAJOR FACILITATOR SUPERFAMILY"/>
    <property type="match status" value="1"/>
</dbReference>
<feature type="transmembrane region" description="Helical" evidence="8">
    <location>
        <begin position="363"/>
        <end position="381"/>
    </location>
</feature>
<dbReference type="EMBL" id="DF977491">
    <property type="protein sequence ID" value="GAP90256.1"/>
    <property type="molecule type" value="Genomic_DNA"/>
</dbReference>
<keyword evidence="3 8" id="KW-0812">Transmembrane</keyword>
<feature type="domain" description="Major facilitator superfamily (MFS) profile" evidence="9">
    <location>
        <begin position="41"/>
        <end position="527"/>
    </location>
</feature>
<dbReference type="SUPFAM" id="SSF103473">
    <property type="entry name" value="MFS general substrate transporter"/>
    <property type="match status" value="1"/>
</dbReference>
<dbReference type="PANTHER" id="PTHR23501:SF187">
    <property type="entry name" value="MAJOR FACILITATOR SUPERFAMILY (MFS) PROFILE DOMAIN-CONTAINING PROTEIN"/>
    <property type="match status" value="1"/>
</dbReference>
<feature type="transmembrane region" description="Helical" evidence="8">
    <location>
        <begin position="107"/>
        <end position="132"/>
    </location>
</feature>
<feature type="compositionally biased region" description="Polar residues" evidence="7">
    <location>
        <begin position="1"/>
        <end position="11"/>
    </location>
</feature>
<evidence type="ECO:0000256" key="6">
    <source>
        <dbReference type="ARBA" id="ARBA00023180"/>
    </source>
</evidence>
<gene>
    <name evidence="10" type="ORF">SAMD00023353_4600010</name>
</gene>
<feature type="transmembrane region" description="Helical" evidence="8">
    <location>
        <begin position="333"/>
        <end position="354"/>
    </location>
</feature>
<feature type="transmembrane region" description="Helical" evidence="8">
    <location>
        <begin position="260"/>
        <end position="281"/>
    </location>
</feature>
<dbReference type="Gene3D" id="1.20.1250.20">
    <property type="entry name" value="MFS general substrate transporter like domains"/>
    <property type="match status" value="1"/>
</dbReference>
<accession>A0A1W2TPD2</accession>
<reference evidence="10" key="1">
    <citation type="submission" date="2016-03" db="EMBL/GenBank/DDBJ databases">
        <title>Draft genome sequence of Rosellinia necatrix.</title>
        <authorList>
            <person name="Kanematsu S."/>
        </authorList>
    </citation>
    <scope>NUCLEOTIDE SEQUENCE [LARGE SCALE GENOMIC DNA]</scope>
    <source>
        <strain evidence="10">W97</strain>
    </source>
</reference>
<dbReference type="Pfam" id="PF07690">
    <property type="entry name" value="MFS_1"/>
    <property type="match status" value="1"/>
</dbReference>
<dbReference type="OMA" id="IVWISSQ"/>
<keyword evidence="6" id="KW-0325">Glycoprotein</keyword>
<comment type="subcellular location">
    <subcellularLocation>
        <location evidence="1">Membrane</location>
        <topology evidence="1">Multi-pass membrane protein</topology>
    </subcellularLocation>
</comment>
<evidence type="ECO:0000256" key="1">
    <source>
        <dbReference type="ARBA" id="ARBA00004141"/>
    </source>
</evidence>
<evidence type="ECO:0000256" key="7">
    <source>
        <dbReference type="SAM" id="MobiDB-lite"/>
    </source>
</evidence>
<dbReference type="PROSITE" id="PS50850">
    <property type="entry name" value="MFS"/>
    <property type="match status" value="1"/>
</dbReference>
<dbReference type="PRINTS" id="PR01036">
    <property type="entry name" value="TCRTETB"/>
</dbReference>
<feature type="transmembrane region" description="Helical" evidence="8">
    <location>
        <begin position="504"/>
        <end position="521"/>
    </location>
</feature>
<protein>
    <submittedName>
        <fullName evidence="10">Putative MFS general substrate transporter</fullName>
    </submittedName>
</protein>
<feature type="region of interest" description="Disordered" evidence="7">
    <location>
        <begin position="1"/>
        <end position="28"/>
    </location>
</feature>
<keyword evidence="4 8" id="KW-1133">Transmembrane helix</keyword>
<feature type="transmembrane region" description="Helical" evidence="8">
    <location>
        <begin position="75"/>
        <end position="95"/>
    </location>
</feature>
<keyword evidence="2" id="KW-0813">Transport</keyword>
<dbReference type="Proteomes" id="UP000054516">
    <property type="component" value="Unassembled WGS sequence"/>
</dbReference>
<feature type="transmembrane region" description="Helical" evidence="8">
    <location>
        <begin position="164"/>
        <end position="187"/>
    </location>
</feature>
<organism evidence="10">
    <name type="scientific">Rosellinia necatrix</name>
    <name type="common">White root-rot fungus</name>
    <dbReference type="NCBI Taxonomy" id="77044"/>
    <lineage>
        <taxon>Eukaryota</taxon>
        <taxon>Fungi</taxon>
        <taxon>Dikarya</taxon>
        <taxon>Ascomycota</taxon>
        <taxon>Pezizomycotina</taxon>
        <taxon>Sordariomycetes</taxon>
        <taxon>Xylariomycetidae</taxon>
        <taxon>Xylariales</taxon>
        <taxon>Xylariaceae</taxon>
        <taxon>Rosellinia</taxon>
    </lineage>
</organism>
<feature type="transmembrane region" description="Helical" evidence="8">
    <location>
        <begin position="387"/>
        <end position="416"/>
    </location>
</feature>
<evidence type="ECO:0000256" key="4">
    <source>
        <dbReference type="ARBA" id="ARBA00022989"/>
    </source>
</evidence>
<feature type="transmembrane region" description="Helical" evidence="8">
    <location>
        <begin position="38"/>
        <end position="63"/>
    </location>
</feature>
<keyword evidence="5 8" id="KW-0472">Membrane</keyword>
<sequence length="544" mass="58105">MTGRNSTSQPTDILPTSAEGTTSRGTERPKSAVDRLRFWAIMLSLSLLGFISALDTTIIPPALPTIIKDIGGATQYIWIANVFVFASSALQPLFGQISDIAGRRAPTVVSIALFIIGSGLAGGSTSAALLIAGRGIQGIGAGGIYVLIDIICCDLVPLRERGKYLAIVQAWGGVAAALGPVIGGTLADRNWRWIFYINIPICALPLVAVILFMAVKTGDGAMKLKDVDFLGNLLFIPSTTAVLFGLVTGGSEYPWSSWRVILPLVLGVVGWIVFLIQQYFAAYPSLPLRLFSNRTSAAGYGLNFLSSVLLQTIGYFLPVYFQAVISTTVSASGVAFLPITIGTLLFASLAGILLSKYGSYRPLHAGGFIACLVGCGLFTLLDQNTHTVAWVFFEITIAIGLGTTVSTILPAILAALSERDVASASAAFAFLRSFGFSWGVTIASVLFNTTVNKNLSTVSLEFQNMLKDGKAYSFASQGHRLSTVVDETEWNQIVGIYVRSLRSVWWFALGVSAVSFLLVGFEKGLRLSTELNTQYGLQQKPSNS</sequence>
<evidence type="ECO:0000256" key="3">
    <source>
        <dbReference type="ARBA" id="ARBA00022692"/>
    </source>
</evidence>
<dbReference type="Gene3D" id="1.20.1720.10">
    <property type="entry name" value="Multidrug resistance protein D"/>
    <property type="match status" value="1"/>
</dbReference>
<dbReference type="InterPro" id="IPR020846">
    <property type="entry name" value="MFS_dom"/>
</dbReference>
<feature type="transmembrane region" description="Helical" evidence="8">
    <location>
        <begin position="302"/>
        <end position="321"/>
    </location>
</feature>
<dbReference type="GO" id="GO:0005886">
    <property type="term" value="C:plasma membrane"/>
    <property type="evidence" value="ECO:0007669"/>
    <property type="project" value="TreeGrafter"/>
</dbReference>